<keyword evidence="2" id="KW-0472">Membrane</keyword>
<gene>
    <name evidence="3" type="ORF">HDK90DRAFT_470460</name>
</gene>
<keyword evidence="2" id="KW-0812">Transmembrane</keyword>
<proteinExistence type="predicted"/>
<organism evidence="3 4">
    <name type="scientific">Phyllosticta capitalensis</name>
    <dbReference type="NCBI Taxonomy" id="121624"/>
    <lineage>
        <taxon>Eukaryota</taxon>
        <taxon>Fungi</taxon>
        <taxon>Dikarya</taxon>
        <taxon>Ascomycota</taxon>
        <taxon>Pezizomycotina</taxon>
        <taxon>Dothideomycetes</taxon>
        <taxon>Dothideomycetes incertae sedis</taxon>
        <taxon>Botryosphaeriales</taxon>
        <taxon>Phyllostictaceae</taxon>
        <taxon>Phyllosticta</taxon>
    </lineage>
</organism>
<protein>
    <submittedName>
        <fullName evidence="3">Uncharacterized protein</fullName>
    </submittedName>
</protein>
<keyword evidence="4" id="KW-1185">Reference proteome</keyword>
<name>A0ABR1Y9W7_9PEZI</name>
<evidence type="ECO:0000256" key="2">
    <source>
        <dbReference type="SAM" id="Phobius"/>
    </source>
</evidence>
<dbReference type="Proteomes" id="UP001492380">
    <property type="component" value="Unassembled WGS sequence"/>
</dbReference>
<evidence type="ECO:0000313" key="4">
    <source>
        <dbReference type="Proteomes" id="UP001492380"/>
    </source>
</evidence>
<feature type="region of interest" description="Disordered" evidence="1">
    <location>
        <begin position="218"/>
        <end position="241"/>
    </location>
</feature>
<accession>A0ABR1Y9W7</accession>
<reference evidence="3 4" key="1">
    <citation type="submission" date="2024-04" db="EMBL/GenBank/DDBJ databases">
        <title>Phyllosticta paracitricarpa is synonymous to the EU quarantine fungus P. citricarpa based on phylogenomic analyses.</title>
        <authorList>
            <consortium name="Lawrence Berkeley National Laboratory"/>
            <person name="Van Ingen-Buijs V.A."/>
            <person name="Van Westerhoven A.C."/>
            <person name="Haridas S."/>
            <person name="Skiadas P."/>
            <person name="Martin F."/>
            <person name="Groenewald J.Z."/>
            <person name="Crous P.W."/>
            <person name="Seidl M.F."/>
        </authorList>
    </citation>
    <scope>NUCLEOTIDE SEQUENCE [LARGE SCALE GENOMIC DNA]</scope>
    <source>
        <strain evidence="3 4">CBS 123374</strain>
    </source>
</reference>
<comment type="caution">
    <text evidence="3">The sequence shown here is derived from an EMBL/GenBank/DDBJ whole genome shotgun (WGS) entry which is preliminary data.</text>
</comment>
<dbReference type="EMBL" id="JBBWRZ010000013">
    <property type="protein sequence ID" value="KAK8223743.1"/>
    <property type="molecule type" value="Genomic_DNA"/>
</dbReference>
<evidence type="ECO:0000313" key="3">
    <source>
        <dbReference type="EMBL" id="KAK8223743.1"/>
    </source>
</evidence>
<keyword evidence="2" id="KW-1133">Transmembrane helix</keyword>
<feature type="transmembrane region" description="Helical" evidence="2">
    <location>
        <begin position="120"/>
        <end position="138"/>
    </location>
</feature>
<sequence>MQEERDIDLRLLGIWTMTYVLDQFVLSTLSEGPLKINEIIRFIFFLLGKTFNKRQNEVIWDIIPPSEAFCPELRAKTEECPERDLNIEGGCNKGIPVSMMRSVLQNLEATSLKSRQQQTAILALSFEVLIALYLSLTLSVSHLLSLYLTLLSLPHPLLILTKDYFYFDSSSPTTTTIMTDATSNIDSTAHMTTQQAPQTDATNIEVNTSVEVTTNVDRDSDMAAPPPYTPEPAASLDGTAKASSPPALFKILAFPSDEKDADRESNVITDMDIEKGFLHHLPPSSPEQLERRQQQVSIPPQPISRECHIIMNTAVACWMLVVAFLHLGLPQSCDAFPFRVAYNTHMCIFLGYTFIDGIYHAVRLCRGYSILPPFFWTRFALMMGSNVAMETERREPQQLAQTFAR</sequence>
<evidence type="ECO:0000256" key="1">
    <source>
        <dbReference type="SAM" id="MobiDB-lite"/>
    </source>
</evidence>